<comment type="caution">
    <text evidence="7">The sequence shown here is derived from an EMBL/GenBank/DDBJ whole genome shotgun (WGS) entry which is preliminary data.</text>
</comment>
<dbReference type="FunFam" id="1.10.1200.10:FF:000007">
    <property type="entry name" value="Probable polyketide synthase pks17"/>
    <property type="match status" value="1"/>
</dbReference>
<keyword evidence="1" id="KW-0596">Phosphopantetheine</keyword>
<dbReference type="GO" id="GO:0004312">
    <property type="term" value="F:fatty acid synthase activity"/>
    <property type="evidence" value="ECO:0007669"/>
    <property type="project" value="TreeGrafter"/>
</dbReference>
<protein>
    <recommendedName>
        <fullName evidence="6">Carrier domain-containing protein</fullName>
    </recommendedName>
</protein>
<dbReference type="Gene3D" id="1.10.1200.10">
    <property type="entry name" value="ACP-like"/>
    <property type="match status" value="1"/>
</dbReference>
<dbReference type="SUPFAM" id="SSF47336">
    <property type="entry name" value="ACP-like"/>
    <property type="match status" value="1"/>
</dbReference>
<proteinExistence type="predicted"/>
<feature type="domain" description="Carrier" evidence="6">
    <location>
        <begin position="90"/>
        <end position="165"/>
    </location>
</feature>
<dbReference type="GO" id="GO:0031177">
    <property type="term" value="F:phosphopantetheine binding"/>
    <property type="evidence" value="ECO:0007669"/>
    <property type="project" value="InterPro"/>
</dbReference>
<accession>A0A3A9YJ67</accession>
<dbReference type="GO" id="GO:0006633">
    <property type="term" value="P:fatty acid biosynthetic process"/>
    <property type="evidence" value="ECO:0007669"/>
    <property type="project" value="TreeGrafter"/>
</dbReference>
<dbReference type="SMART" id="SM00823">
    <property type="entry name" value="PKS_PP"/>
    <property type="match status" value="1"/>
</dbReference>
<dbReference type="Gene3D" id="3.40.50.720">
    <property type="entry name" value="NAD(P)-binding Rossmann-like Domain"/>
    <property type="match status" value="1"/>
</dbReference>
<evidence type="ECO:0000256" key="3">
    <source>
        <dbReference type="ARBA" id="ARBA00022679"/>
    </source>
</evidence>
<dbReference type="InterPro" id="IPR009081">
    <property type="entry name" value="PP-bd_ACP"/>
</dbReference>
<dbReference type="InterPro" id="IPR036736">
    <property type="entry name" value="ACP-like_sf"/>
</dbReference>
<evidence type="ECO:0000256" key="5">
    <source>
        <dbReference type="SAM" id="MobiDB-lite"/>
    </source>
</evidence>
<dbReference type="InterPro" id="IPR006162">
    <property type="entry name" value="Ppantetheine_attach_site"/>
</dbReference>
<organism evidence="7 8">
    <name type="scientific">Streptomyces hoynatensis</name>
    <dbReference type="NCBI Taxonomy" id="1141874"/>
    <lineage>
        <taxon>Bacteria</taxon>
        <taxon>Bacillati</taxon>
        <taxon>Actinomycetota</taxon>
        <taxon>Actinomycetes</taxon>
        <taxon>Kitasatosporales</taxon>
        <taxon>Streptomycetaceae</taxon>
        <taxon>Streptomyces</taxon>
    </lineage>
</organism>
<dbReference type="Pfam" id="PF00550">
    <property type="entry name" value="PP-binding"/>
    <property type="match status" value="1"/>
</dbReference>
<dbReference type="InterPro" id="IPR050091">
    <property type="entry name" value="PKS_NRPS_Biosynth_Enz"/>
</dbReference>
<dbReference type="PANTHER" id="PTHR43775">
    <property type="entry name" value="FATTY ACID SYNTHASE"/>
    <property type="match status" value="1"/>
</dbReference>
<dbReference type="Proteomes" id="UP000272474">
    <property type="component" value="Unassembled WGS sequence"/>
</dbReference>
<keyword evidence="4" id="KW-0511">Multifunctional enzyme</keyword>
<dbReference type="GO" id="GO:0017000">
    <property type="term" value="P:antibiotic biosynthetic process"/>
    <property type="evidence" value="ECO:0007669"/>
    <property type="project" value="UniProtKB-ARBA"/>
</dbReference>
<dbReference type="PROSITE" id="PS00012">
    <property type="entry name" value="PHOSPHOPANTETHEINE"/>
    <property type="match status" value="1"/>
</dbReference>
<dbReference type="InterPro" id="IPR020806">
    <property type="entry name" value="PKS_PP-bd"/>
</dbReference>
<dbReference type="PANTHER" id="PTHR43775:SF51">
    <property type="entry name" value="INACTIVE PHENOLPHTHIOCEROL SYNTHESIS POLYKETIDE SYNTHASE TYPE I PKS1-RELATED"/>
    <property type="match status" value="1"/>
</dbReference>
<dbReference type="AlphaFoldDB" id="A0A3A9YJ67"/>
<keyword evidence="3" id="KW-0808">Transferase</keyword>
<reference evidence="7 8" key="1">
    <citation type="journal article" date="2014" name="Int. J. Syst. Evol. Microbiol.">
        <title>Streptomyces hoynatensis sp. nov., isolated from deep marine sediment.</title>
        <authorList>
            <person name="Veyisoglu A."/>
            <person name="Sahin N."/>
        </authorList>
    </citation>
    <scope>NUCLEOTIDE SEQUENCE [LARGE SCALE GENOMIC DNA]</scope>
    <source>
        <strain evidence="7 8">KCTC 29097</strain>
    </source>
</reference>
<evidence type="ECO:0000259" key="6">
    <source>
        <dbReference type="PROSITE" id="PS50075"/>
    </source>
</evidence>
<evidence type="ECO:0000313" key="7">
    <source>
        <dbReference type="EMBL" id="RKN34974.1"/>
    </source>
</evidence>
<gene>
    <name evidence="7" type="ORF">D7294_31255</name>
</gene>
<sequence length="270" mass="28067">MAPETAVAALAAILAGPERSAALAVADVDWARFTPAFTSARPSPLIADLPEVRRLAAAASAGGPAAGAGEEGAEGFLTRLRALPDEELDQELLDLVCRHAAAVLGLRGPEAIEAGRAFNASGFDSLTAVELRNRLRGATGLRLPTTLLFDYPTPLAAARYLRDELFPERRAAGAAPPEGGDEDAAVHKALLAIPAGRLREAGLLDALLRLAAEESAPEDRAADSADQAAGAYGNDEAEKPGGAAELDAMGLDDLVRMAFKNDVPDEMRRS</sequence>
<name>A0A3A9YJ67_9ACTN</name>
<evidence type="ECO:0000256" key="4">
    <source>
        <dbReference type="ARBA" id="ARBA00023268"/>
    </source>
</evidence>
<evidence type="ECO:0000313" key="8">
    <source>
        <dbReference type="Proteomes" id="UP000272474"/>
    </source>
</evidence>
<dbReference type="SMART" id="SM01294">
    <property type="entry name" value="PKS_PP_betabranch"/>
    <property type="match status" value="1"/>
</dbReference>
<evidence type="ECO:0000256" key="2">
    <source>
        <dbReference type="ARBA" id="ARBA00022553"/>
    </source>
</evidence>
<keyword evidence="2" id="KW-0597">Phosphoprotein</keyword>
<evidence type="ECO:0000256" key="1">
    <source>
        <dbReference type="ARBA" id="ARBA00022450"/>
    </source>
</evidence>
<keyword evidence="8" id="KW-1185">Reference proteome</keyword>
<dbReference type="EMBL" id="RBAL01000042">
    <property type="protein sequence ID" value="RKN34974.1"/>
    <property type="molecule type" value="Genomic_DNA"/>
</dbReference>
<feature type="region of interest" description="Disordered" evidence="5">
    <location>
        <begin position="215"/>
        <end position="246"/>
    </location>
</feature>
<dbReference type="PROSITE" id="PS50075">
    <property type="entry name" value="CARRIER"/>
    <property type="match status" value="1"/>
</dbReference>